<dbReference type="GO" id="GO:0032922">
    <property type="term" value="P:circadian regulation of gene expression"/>
    <property type="evidence" value="ECO:0007669"/>
    <property type="project" value="TreeGrafter"/>
</dbReference>
<evidence type="ECO:0000256" key="5">
    <source>
        <dbReference type="ARBA" id="ARBA00022991"/>
    </source>
</evidence>
<dbReference type="PANTHER" id="PTHR11455:SF18">
    <property type="entry name" value="SI:CH1073-390K14.1"/>
    <property type="match status" value="1"/>
</dbReference>
<dbReference type="InterPro" id="IPR014729">
    <property type="entry name" value="Rossmann-like_a/b/a_fold"/>
</dbReference>
<comment type="cofactor">
    <cofactor evidence="1">
        <name>(6R)-5,10-methylene-5,6,7,8-tetrahydrofolate</name>
        <dbReference type="ChEBI" id="CHEBI:15636"/>
    </cofactor>
</comment>
<protein>
    <recommendedName>
        <fullName evidence="6">Photolyase/cryptochrome alpha/beta domain-containing protein</fullName>
    </recommendedName>
</protein>
<dbReference type="InterPro" id="IPR002081">
    <property type="entry name" value="Cryptochrome/DNA_photolyase_1"/>
</dbReference>
<dbReference type="GO" id="GO:0005737">
    <property type="term" value="C:cytoplasm"/>
    <property type="evidence" value="ECO:0007669"/>
    <property type="project" value="TreeGrafter"/>
</dbReference>
<dbReference type="InterPro" id="IPR006050">
    <property type="entry name" value="DNA_photolyase_N"/>
</dbReference>
<dbReference type="PRINTS" id="PR00147">
    <property type="entry name" value="DNAPHOTLYASE"/>
</dbReference>
<evidence type="ECO:0000256" key="1">
    <source>
        <dbReference type="ARBA" id="ARBA00001932"/>
    </source>
</evidence>
<dbReference type="Gene3D" id="3.40.50.620">
    <property type="entry name" value="HUPs"/>
    <property type="match status" value="1"/>
</dbReference>
<dbReference type="PROSITE" id="PS00394">
    <property type="entry name" value="DNA_PHOTOLYASES_1_1"/>
    <property type="match status" value="1"/>
</dbReference>
<dbReference type="InterPro" id="IPR005101">
    <property type="entry name" value="Cryptochr/Photolyase_FAD-bd"/>
</dbReference>
<dbReference type="PROSITE" id="PS51645">
    <property type="entry name" value="PHR_CRY_ALPHA_BETA"/>
    <property type="match status" value="1"/>
</dbReference>
<dbReference type="EMBL" id="MN739755">
    <property type="protein sequence ID" value="QHT25082.1"/>
    <property type="molecule type" value="Genomic_DNA"/>
</dbReference>
<evidence type="ECO:0000256" key="3">
    <source>
        <dbReference type="ARBA" id="ARBA00022630"/>
    </source>
</evidence>
<comment type="cofactor">
    <cofactor evidence="2">
        <name>FAD</name>
        <dbReference type="ChEBI" id="CHEBI:57692"/>
    </cofactor>
</comment>
<dbReference type="InterPro" id="IPR018394">
    <property type="entry name" value="DNA_photolyase_1_CS_C"/>
</dbReference>
<reference evidence="7" key="1">
    <citation type="journal article" date="2020" name="Nature">
        <title>Giant virus diversity and host interactions through global metagenomics.</title>
        <authorList>
            <person name="Schulz F."/>
            <person name="Roux S."/>
            <person name="Paez-Espino D."/>
            <person name="Jungbluth S."/>
            <person name="Walsh D.A."/>
            <person name="Denef V.J."/>
            <person name="McMahon K.D."/>
            <person name="Konstantinidis K.T."/>
            <person name="Eloe-Fadrosh E.A."/>
            <person name="Kyrpides N.C."/>
            <person name="Woyke T."/>
        </authorList>
    </citation>
    <scope>NUCLEOTIDE SEQUENCE</scope>
    <source>
        <strain evidence="7">GVMAG-M-3300023179-150</strain>
    </source>
</reference>
<keyword evidence="3" id="KW-0285">Flavoprotein</keyword>
<keyword evidence="5" id="KW-0157">Chromophore</keyword>
<evidence type="ECO:0000259" key="6">
    <source>
        <dbReference type="PROSITE" id="PS51645"/>
    </source>
</evidence>
<dbReference type="Pfam" id="PF03441">
    <property type="entry name" value="FAD_binding_7"/>
    <property type="match status" value="1"/>
</dbReference>
<dbReference type="GO" id="GO:0003904">
    <property type="term" value="F:deoxyribodipyrimidine photo-lyase activity"/>
    <property type="evidence" value="ECO:0007669"/>
    <property type="project" value="TreeGrafter"/>
</dbReference>
<dbReference type="FunFam" id="1.10.579.10:FF:000003">
    <property type="entry name" value="Deoxyribodipyrimidine photo-lyase"/>
    <property type="match status" value="1"/>
</dbReference>
<proteinExistence type="predicted"/>
<keyword evidence="4" id="KW-0274">FAD</keyword>
<accession>A0A6C0E8M1</accession>
<dbReference type="InterPro" id="IPR036134">
    <property type="entry name" value="Crypto/Photolyase_FAD-like_sf"/>
</dbReference>
<name>A0A6C0E8M1_9ZZZZ</name>
<sequence length="461" mass="53796">MNIFIHRRDIRCQDNTTLLAMKNVLPLFIYTPEQIDPQKNPYFSDNLVEYLSESLLELQKNYQSLGGDLLICYGDIIATLEKIHKISQIKTLGFNVDYSPYSKKRDQAIEDWAKKHQIKIINKEDHLLVNILEGATKSPNSDQPYKVYTPFYNNVKNIKVMQPVLDKPSLLKSSSIPDKIKSLCIKEDKVRSFFKANPHANVKGGRSNALLKLKLLKDQTHYASKRDQLTYQTSHLSGALNLGVLSIREVYHHAVSVLGKTNTYIKELYWRDFYYNVLYYFPHVVGGPFKPEFSKIKWRNDKKEFTKWCEGQTGYPVVDAAMRQLNTTGFMHNRARMIVASFLTKHLLIDWRWGEKYFATKLIDYNISANNGGWQWSFGSGTDAQPYFRIFNPWSQGEKYDSDCEYVKKWIPELNSVPNKDIHAWYIKYIDHPTIKYPQPIVDHAKARELFMEHAKVLKRS</sequence>
<dbReference type="InterPro" id="IPR036155">
    <property type="entry name" value="Crypto/Photolyase_N_sf"/>
</dbReference>
<dbReference type="PANTHER" id="PTHR11455">
    <property type="entry name" value="CRYPTOCHROME"/>
    <property type="match status" value="1"/>
</dbReference>
<organism evidence="7">
    <name type="scientific">viral metagenome</name>
    <dbReference type="NCBI Taxonomy" id="1070528"/>
    <lineage>
        <taxon>unclassified sequences</taxon>
        <taxon>metagenomes</taxon>
        <taxon>organismal metagenomes</taxon>
    </lineage>
</organism>
<dbReference type="GO" id="GO:0043153">
    <property type="term" value="P:entrainment of circadian clock by photoperiod"/>
    <property type="evidence" value="ECO:0007669"/>
    <property type="project" value="TreeGrafter"/>
</dbReference>
<dbReference type="GO" id="GO:0003677">
    <property type="term" value="F:DNA binding"/>
    <property type="evidence" value="ECO:0007669"/>
    <property type="project" value="TreeGrafter"/>
</dbReference>
<dbReference type="SUPFAM" id="SSF48173">
    <property type="entry name" value="Cryptochrome/photolyase FAD-binding domain"/>
    <property type="match status" value="1"/>
</dbReference>
<dbReference type="GO" id="GO:0006950">
    <property type="term" value="P:response to stress"/>
    <property type="evidence" value="ECO:0007669"/>
    <property type="project" value="UniProtKB-ARBA"/>
</dbReference>
<evidence type="ECO:0000256" key="4">
    <source>
        <dbReference type="ARBA" id="ARBA00022827"/>
    </source>
</evidence>
<dbReference type="GO" id="GO:0006139">
    <property type="term" value="P:nucleobase-containing compound metabolic process"/>
    <property type="evidence" value="ECO:0007669"/>
    <property type="project" value="UniProtKB-ARBA"/>
</dbReference>
<dbReference type="GO" id="GO:0071949">
    <property type="term" value="F:FAD binding"/>
    <property type="evidence" value="ECO:0007669"/>
    <property type="project" value="TreeGrafter"/>
</dbReference>
<evidence type="ECO:0000313" key="7">
    <source>
        <dbReference type="EMBL" id="QHT25082.1"/>
    </source>
</evidence>
<dbReference type="PROSITE" id="PS00691">
    <property type="entry name" value="DNA_PHOTOLYASES_1_2"/>
    <property type="match status" value="1"/>
</dbReference>
<evidence type="ECO:0000256" key="2">
    <source>
        <dbReference type="ARBA" id="ARBA00001974"/>
    </source>
</evidence>
<dbReference type="Gene3D" id="1.25.40.80">
    <property type="match status" value="1"/>
</dbReference>
<dbReference type="GO" id="GO:0005634">
    <property type="term" value="C:nucleus"/>
    <property type="evidence" value="ECO:0007669"/>
    <property type="project" value="TreeGrafter"/>
</dbReference>
<dbReference type="Gene3D" id="1.10.579.10">
    <property type="entry name" value="DNA Cyclobutane Dipyrimidine Photolyase, subunit A, domain 3"/>
    <property type="match status" value="1"/>
</dbReference>
<dbReference type="AlphaFoldDB" id="A0A6C0E8M1"/>
<feature type="domain" description="Photolyase/cryptochrome alpha/beta" evidence="6">
    <location>
        <begin position="1"/>
        <end position="128"/>
    </location>
</feature>
<dbReference type="SUPFAM" id="SSF52425">
    <property type="entry name" value="Cryptochrome/photolyase, N-terminal domain"/>
    <property type="match status" value="1"/>
</dbReference>
<dbReference type="Pfam" id="PF00875">
    <property type="entry name" value="DNA_photolyase"/>
    <property type="match status" value="1"/>
</dbReference>